<sequence>MQRSSQGGHIREIQDKLHFYYNSKTKIQPGSHDPHDPRLPDPPLVENWAGIGIENKNEIGLQSRTVVENEIRFVVEMNRAARKGVPSSELLPCDSAVRATFRPLSELPALPLYVQTDHLVLKSCFKRACESILVYNH</sequence>
<keyword evidence="2" id="KW-1185">Reference proteome</keyword>
<gene>
    <name evidence="1" type="ORF">EVAR_50014_1</name>
</gene>
<comment type="caution">
    <text evidence="1">The sequence shown here is derived from an EMBL/GenBank/DDBJ whole genome shotgun (WGS) entry which is preliminary data.</text>
</comment>
<dbReference type="AlphaFoldDB" id="A0A4C1XSP6"/>
<protein>
    <submittedName>
        <fullName evidence="1">Uncharacterized protein</fullName>
    </submittedName>
</protein>
<accession>A0A4C1XSP6</accession>
<reference evidence="1 2" key="1">
    <citation type="journal article" date="2019" name="Commun. Biol.">
        <title>The bagworm genome reveals a unique fibroin gene that provides high tensile strength.</title>
        <authorList>
            <person name="Kono N."/>
            <person name="Nakamura H."/>
            <person name="Ohtoshi R."/>
            <person name="Tomita M."/>
            <person name="Numata K."/>
            <person name="Arakawa K."/>
        </authorList>
    </citation>
    <scope>NUCLEOTIDE SEQUENCE [LARGE SCALE GENOMIC DNA]</scope>
</reference>
<proteinExistence type="predicted"/>
<organism evidence="1 2">
    <name type="scientific">Eumeta variegata</name>
    <name type="common">Bagworm moth</name>
    <name type="synonym">Eumeta japonica</name>
    <dbReference type="NCBI Taxonomy" id="151549"/>
    <lineage>
        <taxon>Eukaryota</taxon>
        <taxon>Metazoa</taxon>
        <taxon>Ecdysozoa</taxon>
        <taxon>Arthropoda</taxon>
        <taxon>Hexapoda</taxon>
        <taxon>Insecta</taxon>
        <taxon>Pterygota</taxon>
        <taxon>Neoptera</taxon>
        <taxon>Endopterygota</taxon>
        <taxon>Lepidoptera</taxon>
        <taxon>Glossata</taxon>
        <taxon>Ditrysia</taxon>
        <taxon>Tineoidea</taxon>
        <taxon>Psychidae</taxon>
        <taxon>Oiketicinae</taxon>
        <taxon>Eumeta</taxon>
    </lineage>
</organism>
<evidence type="ECO:0000313" key="1">
    <source>
        <dbReference type="EMBL" id="GBP65207.1"/>
    </source>
</evidence>
<dbReference type="Proteomes" id="UP000299102">
    <property type="component" value="Unassembled WGS sequence"/>
</dbReference>
<dbReference type="EMBL" id="BGZK01000922">
    <property type="protein sequence ID" value="GBP65207.1"/>
    <property type="molecule type" value="Genomic_DNA"/>
</dbReference>
<name>A0A4C1XSP6_EUMVA</name>
<evidence type="ECO:0000313" key="2">
    <source>
        <dbReference type="Proteomes" id="UP000299102"/>
    </source>
</evidence>